<dbReference type="SUPFAM" id="SSF46565">
    <property type="entry name" value="Chaperone J-domain"/>
    <property type="match status" value="1"/>
</dbReference>
<dbReference type="AlphaFoldDB" id="A0A099SYT6"/>
<sequence>MVKIKGHEIDPIIIKSAGNRRAMQFKNNIITVLRKIGINENDIDIPLERLAMKKAKASATWYLSDHRMHYSHNLQNKYVENLHILSRVIEIEIDRVLSEEKTLSDFILEFKEDSDVYNKRAEAREFFDCDHDETDFEIINKKYKLMAKELHPDMPTGDTEKFKKLNIAHKILKRELT</sequence>
<comment type="caution">
    <text evidence="2">The sequence shown here is derived from an EMBL/GenBank/DDBJ whole genome shotgun (WGS) entry which is preliminary data.</text>
</comment>
<proteinExistence type="predicted"/>
<dbReference type="InterPro" id="IPR001623">
    <property type="entry name" value="DnaJ_domain"/>
</dbReference>
<name>A0A099SYT6_METMT</name>
<protein>
    <submittedName>
        <fullName evidence="2">Molecular chaperone DnaJ</fullName>
    </submittedName>
</protein>
<feature type="domain" description="J" evidence="1">
    <location>
        <begin position="122"/>
        <end position="177"/>
    </location>
</feature>
<dbReference type="EMBL" id="JRHO01000014">
    <property type="protein sequence ID" value="KGK97849.1"/>
    <property type="molecule type" value="Genomic_DNA"/>
</dbReference>
<dbReference type="Proteomes" id="UP000029859">
    <property type="component" value="Unassembled WGS sequence"/>
</dbReference>
<organism evidence="2 3">
    <name type="scientific">Methanococcoides methylutens</name>
    <dbReference type="NCBI Taxonomy" id="2226"/>
    <lineage>
        <taxon>Archaea</taxon>
        <taxon>Methanobacteriati</taxon>
        <taxon>Methanobacteriota</taxon>
        <taxon>Stenosarchaea group</taxon>
        <taxon>Methanomicrobia</taxon>
        <taxon>Methanosarcinales</taxon>
        <taxon>Methanosarcinaceae</taxon>
        <taxon>Methanococcoides</taxon>
    </lineage>
</organism>
<evidence type="ECO:0000313" key="2">
    <source>
        <dbReference type="EMBL" id="KGK97849.1"/>
    </source>
</evidence>
<accession>A0A099SYT6</accession>
<dbReference type="OrthoDB" id="11397at2157"/>
<evidence type="ECO:0000259" key="1">
    <source>
        <dbReference type="PROSITE" id="PS50076"/>
    </source>
</evidence>
<dbReference type="InterPro" id="IPR036869">
    <property type="entry name" value="J_dom_sf"/>
</dbReference>
<dbReference type="Pfam" id="PF00226">
    <property type="entry name" value="DnaJ"/>
    <property type="match status" value="1"/>
</dbReference>
<reference evidence="2 3" key="1">
    <citation type="submission" date="2014-09" db="EMBL/GenBank/DDBJ databases">
        <title>Draft genome sequence of an obligately methylotrophic methanogen, Methanococcoides methylutens, isolated from marine sediment.</title>
        <authorList>
            <person name="Guan Y."/>
            <person name="Ngugi D.K."/>
            <person name="Blom J."/>
            <person name="Ali S."/>
            <person name="Ferry J.G."/>
            <person name="Stingl U."/>
        </authorList>
    </citation>
    <scope>NUCLEOTIDE SEQUENCE [LARGE SCALE GENOMIC DNA]</scope>
    <source>
        <strain evidence="2 3">DSM 2657</strain>
    </source>
</reference>
<dbReference type="CDD" id="cd06257">
    <property type="entry name" value="DnaJ"/>
    <property type="match status" value="1"/>
</dbReference>
<dbReference type="Gene3D" id="1.10.287.110">
    <property type="entry name" value="DnaJ domain"/>
    <property type="match status" value="1"/>
</dbReference>
<evidence type="ECO:0000313" key="3">
    <source>
        <dbReference type="Proteomes" id="UP000029859"/>
    </source>
</evidence>
<dbReference type="RefSeq" id="WP_048194961.1">
    <property type="nucleotide sequence ID" value="NZ_CAAGSM010000001.1"/>
</dbReference>
<dbReference type="PROSITE" id="PS50076">
    <property type="entry name" value="DNAJ_2"/>
    <property type="match status" value="1"/>
</dbReference>
<dbReference type="SMART" id="SM00271">
    <property type="entry name" value="DnaJ"/>
    <property type="match status" value="1"/>
</dbReference>
<keyword evidence="3" id="KW-1185">Reference proteome</keyword>
<gene>
    <name evidence="2" type="ORF">LI82_08770</name>
</gene>